<dbReference type="Proteomes" id="UP001348369">
    <property type="component" value="Chromosome"/>
</dbReference>
<sequence>MTSTSVGTPSASTNGWSSQYAGPFSTLVATPVSRATSTSRSN</sequence>
<organism evidence="1 2">
    <name type="scientific">Streptomyces scopuliridis</name>
    <dbReference type="NCBI Taxonomy" id="452529"/>
    <lineage>
        <taxon>Bacteria</taxon>
        <taxon>Bacillati</taxon>
        <taxon>Actinomycetota</taxon>
        <taxon>Actinomycetes</taxon>
        <taxon>Kitasatosporales</taxon>
        <taxon>Streptomycetaceae</taxon>
        <taxon>Streptomyces</taxon>
    </lineage>
</organism>
<gene>
    <name evidence="1" type="ORF">OG835_17845</name>
</gene>
<reference evidence="1" key="1">
    <citation type="submission" date="2022-10" db="EMBL/GenBank/DDBJ databases">
        <title>The complete genomes of actinobacterial strains from the NBC collection.</title>
        <authorList>
            <person name="Joergensen T.S."/>
            <person name="Alvarez Arevalo M."/>
            <person name="Sterndorff E.B."/>
            <person name="Faurdal D."/>
            <person name="Vuksanovic O."/>
            <person name="Mourched A.-S."/>
            <person name="Charusanti P."/>
            <person name="Shaw S."/>
            <person name="Blin K."/>
            <person name="Weber T."/>
        </authorList>
    </citation>
    <scope>NUCLEOTIDE SEQUENCE</scope>
    <source>
        <strain evidence="1">NBC 01771</strain>
    </source>
</reference>
<name>A0ACD4ZKK2_9ACTN</name>
<protein>
    <submittedName>
        <fullName evidence="1">Uncharacterized protein</fullName>
    </submittedName>
</protein>
<evidence type="ECO:0000313" key="1">
    <source>
        <dbReference type="EMBL" id="WSB98704.1"/>
    </source>
</evidence>
<keyword evidence="2" id="KW-1185">Reference proteome</keyword>
<proteinExistence type="predicted"/>
<evidence type="ECO:0000313" key="2">
    <source>
        <dbReference type="Proteomes" id="UP001348369"/>
    </source>
</evidence>
<dbReference type="EMBL" id="CP109109">
    <property type="protein sequence ID" value="WSB98704.1"/>
    <property type="molecule type" value="Genomic_DNA"/>
</dbReference>
<accession>A0ACD4ZKK2</accession>